<name>A0A506PCA3_9FLAO</name>
<keyword evidence="3" id="KW-1185">Reference proteome</keyword>
<proteinExistence type="predicted"/>
<feature type="compositionally biased region" description="Low complexity" evidence="1">
    <location>
        <begin position="101"/>
        <end position="131"/>
    </location>
</feature>
<comment type="caution">
    <text evidence="2">The sequence shown here is derived from an EMBL/GenBank/DDBJ whole genome shotgun (WGS) entry which is preliminary data.</text>
</comment>
<dbReference type="RefSeq" id="WP_140991698.1">
    <property type="nucleotide sequence ID" value="NZ_VHIQ01000011.1"/>
</dbReference>
<reference evidence="2 3" key="1">
    <citation type="submission" date="2019-06" db="EMBL/GenBank/DDBJ databases">
        <title>Flavobacteriaceae Paucihalobacterium erythroidium CWB-1, complete genome.</title>
        <authorList>
            <person name="Wu S."/>
        </authorList>
    </citation>
    <scope>NUCLEOTIDE SEQUENCE [LARGE SCALE GENOMIC DNA]</scope>
    <source>
        <strain evidence="2 3">CWB-1</strain>
    </source>
</reference>
<accession>A0A506PCA3</accession>
<dbReference type="Proteomes" id="UP000317332">
    <property type="component" value="Unassembled WGS sequence"/>
</dbReference>
<evidence type="ECO:0000256" key="1">
    <source>
        <dbReference type="SAM" id="MobiDB-lite"/>
    </source>
</evidence>
<feature type="region of interest" description="Disordered" evidence="1">
    <location>
        <begin position="82"/>
        <end position="150"/>
    </location>
</feature>
<evidence type="ECO:0000313" key="3">
    <source>
        <dbReference type="Proteomes" id="UP000317332"/>
    </source>
</evidence>
<evidence type="ECO:0000313" key="2">
    <source>
        <dbReference type="EMBL" id="TPV31158.1"/>
    </source>
</evidence>
<gene>
    <name evidence="2" type="ORF">FJ651_15455</name>
</gene>
<dbReference type="AlphaFoldDB" id="A0A506PCA3"/>
<feature type="compositionally biased region" description="Basic residues" evidence="1">
    <location>
        <begin position="135"/>
        <end position="144"/>
    </location>
</feature>
<dbReference type="EMBL" id="VHIQ01000011">
    <property type="protein sequence ID" value="TPV31158.1"/>
    <property type="molecule type" value="Genomic_DNA"/>
</dbReference>
<sequence length="150" mass="16244">MSNVEEGDSFSIIFGEEIGSLDGANGMIVVSDDADIEDNAHKLSEENFGSYELDRTNAKKLELILEVADLITPNPSNLILSSLKDVTAPKARNRSSRRTTARGTSTSSNSASSNISNTTSTNSPSKSISPSQRKVIVKKAKKTLKQRERQ</sequence>
<organism evidence="2 3">
    <name type="scientific">Paucihalobacter ruber</name>
    <dbReference type="NCBI Taxonomy" id="2567861"/>
    <lineage>
        <taxon>Bacteria</taxon>
        <taxon>Pseudomonadati</taxon>
        <taxon>Bacteroidota</taxon>
        <taxon>Flavobacteriia</taxon>
        <taxon>Flavobacteriales</taxon>
        <taxon>Flavobacteriaceae</taxon>
        <taxon>Paucihalobacter</taxon>
    </lineage>
</organism>
<feature type="compositionally biased region" description="Basic residues" evidence="1">
    <location>
        <begin position="91"/>
        <end position="100"/>
    </location>
</feature>
<protein>
    <submittedName>
        <fullName evidence="2">Uncharacterized protein</fullName>
    </submittedName>
</protein>